<proteinExistence type="predicted"/>
<organism evidence="1">
    <name type="scientific">Arundo donax</name>
    <name type="common">Giant reed</name>
    <name type="synonym">Donax arundinaceus</name>
    <dbReference type="NCBI Taxonomy" id="35708"/>
    <lineage>
        <taxon>Eukaryota</taxon>
        <taxon>Viridiplantae</taxon>
        <taxon>Streptophyta</taxon>
        <taxon>Embryophyta</taxon>
        <taxon>Tracheophyta</taxon>
        <taxon>Spermatophyta</taxon>
        <taxon>Magnoliopsida</taxon>
        <taxon>Liliopsida</taxon>
        <taxon>Poales</taxon>
        <taxon>Poaceae</taxon>
        <taxon>PACMAD clade</taxon>
        <taxon>Arundinoideae</taxon>
        <taxon>Arundineae</taxon>
        <taxon>Arundo</taxon>
    </lineage>
</organism>
<reference evidence="1" key="2">
    <citation type="journal article" date="2015" name="Data Brief">
        <title>Shoot transcriptome of the giant reed, Arundo donax.</title>
        <authorList>
            <person name="Barrero R.A."/>
            <person name="Guerrero F.D."/>
            <person name="Moolhuijzen P."/>
            <person name="Goolsby J.A."/>
            <person name="Tidwell J."/>
            <person name="Bellgard S.E."/>
            <person name="Bellgard M.I."/>
        </authorList>
    </citation>
    <scope>NUCLEOTIDE SEQUENCE</scope>
    <source>
        <tissue evidence="1">Shoot tissue taken approximately 20 cm above the soil surface</tissue>
    </source>
</reference>
<reference evidence="1" key="1">
    <citation type="submission" date="2014-09" db="EMBL/GenBank/DDBJ databases">
        <authorList>
            <person name="Magalhaes I.L.F."/>
            <person name="Oliveira U."/>
            <person name="Santos F.R."/>
            <person name="Vidigal T.H.D.A."/>
            <person name="Brescovit A.D."/>
            <person name="Santos A.J."/>
        </authorList>
    </citation>
    <scope>NUCLEOTIDE SEQUENCE</scope>
    <source>
        <tissue evidence="1">Shoot tissue taken approximately 20 cm above the soil surface</tissue>
    </source>
</reference>
<name>A0A0A9CIR0_ARUDO</name>
<evidence type="ECO:0000313" key="1">
    <source>
        <dbReference type="EMBL" id="JAD74348.1"/>
    </source>
</evidence>
<dbReference type="AlphaFoldDB" id="A0A0A9CIR0"/>
<dbReference type="EMBL" id="GBRH01223547">
    <property type="protein sequence ID" value="JAD74348.1"/>
    <property type="molecule type" value="Transcribed_RNA"/>
</dbReference>
<protein>
    <submittedName>
        <fullName evidence="1">Uncharacterized protein</fullName>
    </submittedName>
</protein>
<sequence>MHLLILAICVLSTHNHGLVKHLSSC</sequence>
<accession>A0A0A9CIR0</accession>